<reference evidence="3" key="1">
    <citation type="submission" date="2019-08" db="EMBL/GenBank/DDBJ databases">
        <authorList>
            <person name="Kucharzyk K."/>
            <person name="Murdoch R.W."/>
            <person name="Higgins S."/>
            <person name="Loffler F."/>
        </authorList>
    </citation>
    <scope>NUCLEOTIDE SEQUENCE</scope>
</reference>
<feature type="domain" description="NTP pyrophosphohydrolase MazG-like" evidence="2">
    <location>
        <begin position="60"/>
        <end position="118"/>
    </location>
</feature>
<name>A0A645I526_9ZZZZ</name>
<feature type="compositionally biased region" description="Basic and acidic residues" evidence="1">
    <location>
        <begin position="10"/>
        <end position="21"/>
    </location>
</feature>
<dbReference type="GO" id="GO:0006203">
    <property type="term" value="P:dGTP catabolic process"/>
    <property type="evidence" value="ECO:0007669"/>
    <property type="project" value="TreeGrafter"/>
</dbReference>
<organism evidence="3">
    <name type="scientific">bioreactor metagenome</name>
    <dbReference type="NCBI Taxonomy" id="1076179"/>
    <lineage>
        <taxon>unclassified sequences</taxon>
        <taxon>metagenomes</taxon>
        <taxon>ecological metagenomes</taxon>
    </lineage>
</organism>
<dbReference type="GO" id="GO:0046052">
    <property type="term" value="P:UTP catabolic process"/>
    <property type="evidence" value="ECO:0007669"/>
    <property type="project" value="TreeGrafter"/>
</dbReference>
<dbReference type="AlphaFoldDB" id="A0A645I526"/>
<dbReference type="InterPro" id="IPR004518">
    <property type="entry name" value="MazG-like_dom"/>
</dbReference>
<dbReference type="GO" id="GO:0046061">
    <property type="term" value="P:dATP catabolic process"/>
    <property type="evidence" value="ECO:0007669"/>
    <property type="project" value="TreeGrafter"/>
</dbReference>
<dbReference type="InterPro" id="IPR048011">
    <property type="entry name" value="NTP-PPase_MazG-like_C"/>
</dbReference>
<accession>A0A645I526</accession>
<dbReference type="Pfam" id="PF03819">
    <property type="entry name" value="MazG"/>
    <property type="match status" value="1"/>
</dbReference>
<protein>
    <submittedName>
        <fullName evidence="3">Nucleoside triphosphate pyrophosphohydrolase/pyrophosphatase MazG</fullName>
        <ecNumber evidence="3">3.6.1.1</ecNumber>
    </submittedName>
</protein>
<gene>
    <name evidence="3" type="primary">mazG_36</name>
    <name evidence="3" type="ORF">SDC9_193437</name>
</gene>
<keyword evidence="3" id="KW-0378">Hydrolase</keyword>
<evidence type="ECO:0000259" key="2">
    <source>
        <dbReference type="Pfam" id="PF03819"/>
    </source>
</evidence>
<dbReference type="GO" id="GO:0047429">
    <property type="term" value="F:nucleoside triphosphate diphosphatase activity"/>
    <property type="evidence" value="ECO:0007669"/>
    <property type="project" value="InterPro"/>
</dbReference>
<proteinExistence type="predicted"/>
<evidence type="ECO:0000313" key="3">
    <source>
        <dbReference type="EMBL" id="MPN45862.1"/>
    </source>
</evidence>
<dbReference type="Gene3D" id="1.10.287.1080">
    <property type="entry name" value="MazG-like"/>
    <property type="match status" value="1"/>
</dbReference>
<sequence length="152" mass="17567">MNSAEEVSDNWEKIKAKERGDQTQTQKMRALTPSLPPLLRAVKVQEAARKAGFDWDDPREALKKVHEEADELLQDLNAGRNGKEELGDLFFAAVNAARLMNVYPDEAVNISTDKFIKRFEFMEKALKMDEKASKYLTLEEWDVYWNRSKQAE</sequence>
<dbReference type="GO" id="GO:0046076">
    <property type="term" value="P:dTTP catabolic process"/>
    <property type="evidence" value="ECO:0007669"/>
    <property type="project" value="TreeGrafter"/>
</dbReference>
<dbReference type="GO" id="GO:0046081">
    <property type="term" value="P:dUTP catabolic process"/>
    <property type="evidence" value="ECO:0007669"/>
    <property type="project" value="TreeGrafter"/>
</dbReference>
<dbReference type="InterPro" id="IPR011551">
    <property type="entry name" value="NTP_PyrPHydrolase_MazG"/>
</dbReference>
<dbReference type="PANTHER" id="PTHR30522:SF0">
    <property type="entry name" value="NUCLEOSIDE TRIPHOSPHATE PYROPHOSPHOHYDROLASE"/>
    <property type="match status" value="1"/>
</dbReference>
<comment type="caution">
    <text evidence="3">The sequence shown here is derived from an EMBL/GenBank/DDBJ whole genome shotgun (WGS) entry which is preliminary data.</text>
</comment>
<dbReference type="PANTHER" id="PTHR30522">
    <property type="entry name" value="NUCLEOSIDE TRIPHOSPHATE PYROPHOSPHOHYDROLASE"/>
    <property type="match status" value="1"/>
</dbReference>
<dbReference type="EMBL" id="VSSQ01106057">
    <property type="protein sequence ID" value="MPN45862.1"/>
    <property type="molecule type" value="Genomic_DNA"/>
</dbReference>
<feature type="region of interest" description="Disordered" evidence="1">
    <location>
        <begin position="1"/>
        <end position="27"/>
    </location>
</feature>
<dbReference type="EC" id="3.6.1.1" evidence="3"/>
<dbReference type="GO" id="GO:0046047">
    <property type="term" value="P:TTP catabolic process"/>
    <property type="evidence" value="ECO:0007669"/>
    <property type="project" value="TreeGrafter"/>
</dbReference>
<evidence type="ECO:0000256" key="1">
    <source>
        <dbReference type="SAM" id="MobiDB-lite"/>
    </source>
</evidence>
<dbReference type="CDD" id="cd11529">
    <property type="entry name" value="NTP-PPase_MazG_Cterm"/>
    <property type="match status" value="1"/>
</dbReference>
<dbReference type="SUPFAM" id="SSF101386">
    <property type="entry name" value="all-alpha NTP pyrophosphatases"/>
    <property type="match status" value="1"/>
</dbReference>
<dbReference type="GO" id="GO:0004427">
    <property type="term" value="F:inorganic diphosphate phosphatase activity"/>
    <property type="evidence" value="ECO:0007669"/>
    <property type="project" value="UniProtKB-EC"/>
</dbReference>